<protein>
    <recommendedName>
        <fullName evidence="8">RNA methyltransferase</fullName>
    </recommendedName>
</protein>
<sequence>METIEQVINSHNFLAIGEQNPKIKQIKGILSNTKPNPHKLFVAEGIWLLKMCEQFKTHIDSLILCPEHIRTSEAAALAEKIAARAENLYTVSAKTYEKLSERDRPDGLMALAALPSYDLSAFAPPEKAVVLILDGIEIPGNVGTMLRMADGAGLDSVFICNRKARLTHPKLIKGSQGAILSVPVYEFESVAACRAWLKMHGFTVYLADTRADKYYFEEPFGVKTALVMGSERYGITREWYDGEYKMIAIPMLGKCDSLNVGVAATVLCYDASIKNKFRSEK</sequence>
<evidence type="ECO:0000259" key="4">
    <source>
        <dbReference type="Pfam" id="PF00588"/>
    </source>
</evidence>
<dbReference type="GO" id="GO:0032259">
    <property type="term" value="P:methylation"/>
    <property type="evidence" value="ECO:0007669"/>
    <property type="project" value="UniProtKB-KW"/>
</dbReference>
<accession>A0A9D2A7J9</accession>
<evidence type="ECO:0000313" key="6">
    <source>
        <dbReference type="EMBL" id="HIZ02881.1"/>
    </source>
</evidence>
<keyword evidence="3" id="KW-0808">Transferase</keyword>
<reference evidence="6" key="1">
    <citation type="journal article" date="2021" name="PeerJ">
        <title>Extensive microbial diversity within the chicken gut microbiome revealed by metagenomics and culture.</title>
        <authorList>
            <person name="Gilroy R."/>
            <person name="Ravi A."/>
            <person name="Getino M."/>
            <person name="Pursley I."/>
            <person name="Horton D.L."/>
            <person name="Alikhan N.F."/>
            <person name="Baker D."/>
            <person name="Gharbi K."/>
            <person name="Hall N."/>
            <person name="Watson M."/>
            <person name="Adriaenssens E.M."/>
            <person name="Foster-Nyarko E."/>
            <person name="Jarju S."/>
            <person name="Secka A."/>
            <person name="Antonio M."/>
            <person name="Oren A."/>
            <person name="Chaudhuri R.R."/>
            <person name="La Ragione R."/>
            <person name="Hildebrand F."/>
            <person name="Pallen M.J."/>
        </authorList>
    </citation>
    <scope>NUCLEOTIDE SEQUENCE</scope>
    <source>
        <strain evidence="6">CHK187-5294</strain>
    </source>
</reference>
<comment type="similarity">
    <text evidence="1">Belongs to the class IV-like SAM-binding methyltransferase superfamily. RNA methyltransferase TrmH family.</text>
</comment>
<organism evidence="6 7">
    <name type="scientific">Candidatus Borkfalkia avistercoris</name>
    <dbReference type="NCBI Taxonomy" id="2838504"/>
    <lineage>
        <taxon>Bacteria</taxon>
        <taxon>Bacillati</taxon>
        <taxon>Bacillota</taxon>
        <taxon>Clostridia</taxon>
        <taxon>Christensenellales</taxon>
        <taxon>Christensenellaceae</taxon>
        <taxon>Candidatus Borkfalkia</taxon>
    </lineage>
</organism>
<dbReference type="PANTHER" id="PTHR43191:SF2">
    <property type="entry name" value="RRNA METHYLTRANSFERASE 3, MITOCHONDRIAL"/>
    <property type="match status" value="1"/>
</dbReference>
<evidence type="ECO:0000259" key="5">
    <source>
        <dbReference type="Pfam" id="PF22435"/>
    </source>
</evidence>
<dbReference type="Pfam" id="PF00588">
    <property type="entry name" value="SpoU_methylase"/>
    <property type="match status" value="1"/>
</dbReference>
<feature type="domain" description="tRNA/rRNA methyltransferase SpoU type" evidence="4">
    <location>
        <begin position="129"/>
        <end position="269"/>
    </location>
</feature>
<name>A0A9D2A7J9_9FIRM</name>
<dbReference type="InterPro" id="IPR001537">
    <property type="entry name" value="SpoU_MeTrfase"/>
</dbReference>
<comment type="caution">
    <text evidence="6">The sequence shown here is derived from an EMBL/GenBank/DDBJ whole genome shotgun (WGS) entry which is preliminary data.</text>
</comment>
<keyword evidence="2" id="KW-0489">Methyltransferase</keyword>
<dbReference type="GO" id="GO:0006396">
    <property type="term" value="P:RNA processing"/>
    <property type="evidence" value="ECO:0007669"/>
    <property type="project" value="InterPro"/>
</dbReference>
<dbReference type="InterPro" id="IPR029064">
    <property type="entry name" value="Ribosomal_eL30-like_sf"/>
</dbReference>
<dbReference type="Proteomes" id="UP000824132">
    <property type="component" value="Unassembled WGS sequence"/>
</dbReference>
<reference evidence="6" key="2">
    <citation type="submission" date="2021-04" db="EMBL/GenBank/DDBJ databases">
        <authorList>
            <person name="Gilroy R."/>
        </authorList>
    </citation>
    <scope>NUCLEOTIDE SEQUENCE</scope>
    <source>
        <strain evidence="6">CHK187-5294</strain>
    </source>
</reference>
<dbReference type="InterPro" id="IPR053888">
    <property type="entry name" value="MRM3-like_sub_bind"/>
</dbReference>
<proteinExistence type="inferred from homology"/>
<dbReference type="EMBL" id="DXCL01000009">
    <property type="protein sequence ID" value="HIZ02881.1"/>
    <property type="molecule type" value="Genomic_DNA"/>
</dbReference>
<dbReference type="SUPFAM" id="SSF55315">
    <property type="entry name" value="L30e-like"/>
    <property type="match status" value="1"/>
</dbReference>
<evidence type="ECO:0000313" key="7">
    <source>
        <dbReference type="Proteomes" id="UP000824132"/>
    </source>
</evidence>
<feature type="domain" description="MRM3-like substrate binding" evidence="5">
    <location>
        <begin position="20"/>
        <end position="110"/>
    </location>
</feature>
<dbReference type="SUPFAM" id="SSF75217">
    <property type="entry name" value="alpha/beta knot"/>
    <property type="match status" value="1"/>
</dbReference>
<dbReference type="Pfam" id="PF22435">
    <property type="entry name" value="MRM3-like_sub_bind"/>
    <property type="match status" value="1"/>
</dbReference>
<evidence type="ECO:0000256" key="2">
    <source>
        <dbReference type="ARBA" id="ARBA00022603"/>
    </source>
</evidence>
<dbReference type="GO" id="GO:0003723">
    <property type="term" value="F:RNA binding"/>
    <property type="evidence" value="ECO:0007669"/>
    <property type="project" value="InterPro"/>
</dbReference>
<dbReference type="PANTHER" id="PTHR43191">
    <property type="entry name" value="RRNA METHYLTRANSFERASE 3"/>
    <property type="match status" value="1"/>
</dbReference>
<dbReference type="InterPro" id="IPR029026">
    <property type="entry name" value="tRNA_m1G_MTases_N"/>
</dbReference>
<evidence type="ECO:0000256" key="3">
    <source>
        <dbReference type="ARBA" id="ARBA00022679"/>
    </source>
</evidence>
<dbReference type="GO" id="GO:0008173">
    <property type="term" value="F:RNA methyltransferase activity"/>
    <property type="evidence" value="ECO:0007669"/>
    <property type="project" value="InterPro"/>
</dbReference>
<gene>
    <name evidence="6" type="ORF">H9727_01190</name>
</gene>
<dbReference type="InterPro" id="IPR029028">
    <property type="entry name" value="Alpha/beta_knot_MTases"/>
</dbReference>
<dbReference type="InterPro" id="IPR051259">
    <property type="entry name" value="rRNA_Methyltransferase"/>
</dbReference>
<dbReference type="Gene3D" id="3.30.1330.30">
    <property type="match status" value="1"/>
</dbReference>
<evidence type="ECO:0008006" key="8">
    <source>
        <dbReference type="Google" id="ProtNLM"/>
    </source>
</evidence>
<dbReference type="Gene3D" id="3.40.1280.10">
    <property type="match status" value="1"/>
</dbReference>
<dbReference type="AlphaFoldDB" id="A0A9D2A7J9"/>
<evidence type="ECO:0000256" key="1">
    <source>
        <dbReference type="ARBA" id="ARBA00007228"/>
    </source>
</evidence>